<name>A0A1V4ARI5_9BACT</name>
<evidence type="ECO:0000313" key="2">
    <source>
        <dbReference type="Proteomes" id="UP000189681"/>
    </source>
</evidence>
<proteinExistence type="predicted"/>
<sequence>MRTEKRMLDIPVHEYFCYVTIEQVRPMEAHCSYGKMAICETWVEECKRQMNAGHVLTREFLANAILFQCVILAYNPLRWIAMLTGGSVQQ</sequence>
<accession>A0A1V4ARI5</accession>
<comment type="caution">
    <text evidence="1">The sequence shown here is derived from an EMBL/GenBank/DDBJ whole genome shotgun (WGS) entry which is preliminary data.</text>
</comment>
<evidence type="ECO:0008006" key="3">
    <source>
        <dbReference type="Google" id="ProtNLM"/>
    </source>
</evidence>
<reference evidence="1 2" key="1">
    <citation type="journal article" date="2017" name="Water Res.">
        <title>Discovery and metagenomic analysis of an anammox bacterial enrichment related to Candidatus "Brocadia caroliniensis" in a full-scale glycerol-fed nitritation-denitritation separate centrate treatment process.</title>
        <authorList>
            <person name="Park H."/>
            <person name="Brotto A.C."/>
            <person name="van Loosdrecht M.C."/>
            <person name="Chandran K."/>
        </authorList>
    </citation>
    <scope>NUCLEOTIDE SEQUENCE [LARGE SCALE GENOMIC DNA]</scope>
    <source>
        <strain evidence="1">26THWARD</strain>
    </source>
</reference>
<gene>
    <name evidence="1" type="ORF">AYP45_12930</name>
</gene>
<dbReference type="EMBL" id="AYTS01000120">
    <property type="protein sequence ID" value="OOP55743.1"/>
    <property type="molecule type" value="Genomic_DNA"/>
</dbReference>
<dbReference type="Proteomes" id="UP000189681">
    <property type="component" value="Unassembled WGS sequence"/>
</dbReference>
<evidence type="ECO:0000313" key="1">
    <source>
        <dbReference type="EMBL" id="OOP55743.1"/>
    </source>
</evidence>
<dbReference type="AlphaFoldDB" id="A0A1V4ARI5"/>
<protein>
    <recommendedName>
        <fullName evidence="3">Transposase DDE domain-containing protein</fullName>
    </recommendedName>
</protein>
<organism evidence="1 2">
    <name type="scientific">Candidatus Brocadia carolinensis</name>
    <dbReference type="NCBI Taxonomy" id="1004156"/>
    <lineage>
        <taxon>Bacteria</taxon>
        <taxon>Pseudomonadati</taxon>
        <taxon>Planctomycetota</taxon>
        <taxon>Candidatus Brocadiia</taxon>
        <taxon>Candidatus Brocadiales</taxon>
        <taxon>Candidatus Brocadiaceae</taxon>
        <taxon>Candidatus Brocadia</taxon>
    </lineage>
</organism>